<dbReference type="PANTHER" id="PTHR46068">
    <property type="entry name" value="PROTEIN CBG27172"/>
    <property type="match status" value="1"/>
</dbReference>
<dbReference type="PANTHER" id="PTHR46068:SF1">
    <property type="entry name" value="TRANSPOSASE IS30-LIKE HTH DOMAIN-CONTAINING PROTEIN"/>
    <property type="match status" value="1"/>
</dbReference>
<dbReference type="EMBL" id="KZ345877">
    <property type="protein sequence ID" value="PIO71691.1"/>
    <property type="molecule type" value="Genomic_DNA"/>
</dbReference>
<protein>
    <submittedName>
        <fullName evidence="2">Uncharacterized protein</fullName>
    </submittedName>
</protein>
<dbReference type="Proteomes" id="UP000230423">
    <property type="component" value="Unassembled WGS sequence"/>
</dbReference>
<gene>
    <name evidence="2" type="ORF">TELCIR_06403</name>
</gene>
<keyword evidence="3" id="KW-1185">Reference proteome</keyword>
<dbReference type="AlphaFoldDB" id="A0A2G9UN34"/>
<dbReference type="OrthoDB" id="9981685at2759"/>
<evidence type="ECO:0000256" key="1">
    <source>
        <dbReference type="SAM" id="MobiDB-lite"/>
    </source>
</evidence>
<evidence type="ECO:0000313" key="2">
    <source>
        <dbReference type="EMBL" id="PIO71691.1"/>
    </source>
</evidence>
<name>A0A2G9UN34_TELCI</name>
<proteinExistence type="predicted"/>
<accession>A0A2G9UN34</accession>
<evidence type="ECO:0000313" key="3">
    <source>
        <dbReference type="Proteomes" id="UP000230423"/>
    </source>
</evidence>
<feature type="region of interest" description="Disordered" evidence="1">
    <location>
        <begin position="1"/>
        <end position="36"/>
    </location>
</feature>
<reference evidence="2 3" key="1">
    <citation type="submission" date="2015-09" db="EMBL/GenBank/DDBJ databases">
        <title>Draft genome of the parasitic nematode Teladorsagia circumcincta isolate WARC Sus (inbred).</title>
        <authorList>
            <person name="Mitreva M."/>
        </authorList>
    </citation>
    <scope>NUCLEOTIDE SEQUENCE [LARGE SCALE GENOMIC DNA]</scope>
    <source>
        <strain evidence="2 3">S</strain>
    </source>
</reference>
<organism evidence="2 3">
    <name type="scientific">Teladorsagia circumcincta</name>
    <name type="common">Brown stomach worm</name>
    <name type="synonym">Ostertagia circumcincta</name>
    <dbReference type="NCBI Taxonomy" id="45464"/>
    <lineage>
        <taxon>Eukaryota</taxon>
        <taxon>Metazoa</taxon>
        <taxon>Ecdysozoa</taxon>
        <taxon>Nematoda</taxon>
        <taxon>Chromadorea</taxon>
        <taxon>Rhabditida</taxon>
        <taxon>Rhabditina</taxon>
        <taxon>Rhabditomorpha</taxon>
        <taxon>Strongyloidea</taxon>
        <taxon>Trichostrongylidae</taxon>
        <taxon>Teladorsagia</taxon>
    </lineage>
</organism>
<feature type="compositionally biased region" description="Basic and acidic residues" evidence="1">
    <location>
        <begin position="1"/>
        <end position="19"/>
    </location>
</feature>
<sequence>MERQEQSGKDPDGYWDRQTETYAEQRGCGGGRATKDEAKVKGKWQLVEITSLSIHSNKEMSRYFTDSEVDQEESSSNDEVSMKRIGSDLHLSRRSVQIIVKFEPELNSHRLLRVQMLSLAAKKNRLQKCKKLSSAVHTRLSDIV</sequence>